<dbReference type="Proteomes" id="UP000238479">
    <property type="component" value="Chromosome 4"/>
</dbReference>
<dbReference type="Gramene" id="PRQ38187">
    <property type="protein sequence ID" value="PRQ38187"/>
    <property type="gene ID" value="RchiOBHm_Chr4g0411001"/>
</dbReference>
<comment type="caution">
    <text evidence="1">The sequence shown here is derived from an EMBL/GenBank/DDBJ whole genome shotgun (WGS) entry which is preliminary data.</text>
</comment>
<protein>
    <submittedName>
        <fullName evidence="1">Uncharacterized protein</fullName>
    </submittedName>
</protein>
<sequence>MQKICVADSPAFHCIRAFWEPLLLCTSKKISVAFLKLGMSSTKPLAYLTLHSCGCDKASRAYG</sequence>
<reference evidence="1 2" key="1">
    <citation type="journal article" date="2018" name="Nat. Genet.">
        <title>The Rosa genome provides new insights in the design of modern roses.</title>
        <authorList>
            <person name="Bendahmane M."/>
        </authorList>
    </citation>
    <scope>NUCLEOTIDE SEQUENCE [LARGE SCALE GENOMIC DNA]</scope>
    <source>
        <strain evidence="2">cv. Old Blush</strain>
    </source>
</reference>
<dbReference type="EMBL" id="PDCK01000042">
    <property type="protein sequence ID" value="PRQ38187.1"/>
    <property type="molecule type" value="Genomic_DNA"/>
</dbReference>
<keyword evidence="2" id="KW-1185">Reference proteome</keyword>
<gene>
    <name evidence="1" type="ORF">RchiOBHm_Chr4g0411001</name>
</gene>
<name>A0A2P6QVH2_ROSCH</name>
<proteinExistence type="predicted"/>
<organism evidence="1 2">
    <name type="scientific">Rosa chinensis</name>
    <name type="common">China rose</name>
    <dbReference type="NCBI Taxonomy" id="74649"/>
    <lineage>
        <taxon>Eukaryota</taxon>
        <taxon>Viridiplantae</taxon>
        <taxon>Streptophyta</taxon>
        <taxon>Embryophyta</taxon>
        <taxon>Tracheophyta</taxon>
        <taxon>Spermatophyta</taxon>
        <taxon>Magnoliopsida</taxon>
        <taxon>eudicotyledons</taxon>
        <taxon>Gunneridae</taxon>
        <taxon>Pentapetalae</taxon>
        <taxon>rosids</taxon>
        <taxon>fabids</taxon>
        <taxon>Rosales</taxon>
        <taxon>Rosaceae</taxon>
        <taxon>Rosoideae</taxon>
        <taxon>Rosoideae incertae sedis</taxon>
        <taxon>Rosa</taxon>
    </lineage>
</organism>
<dbReference type="AlphaFoldDB" id="A0A2P6QVH2"/>
<accession>A0A2P6QVH2</accession>
<evidence type="ECO:0000313" key="1">
    <source>
        <dbReference type="EMBL" id="PRQ38187.1"/>
    </source>
</evidence>
<evidence type="ECO:0000313" key="2">
    <source>
        <dbReference type="Proteomes" id="UP000238479"/>
    </source>
</evidence>